<feature type="transmembrane region" description="Helical" evidence="2">
    <location>
        <begin position="273"/>
        <end position="291"/>
    </location>
</feature>
<keyword evidence="2" id="KW-0812">Transmembrane</keyword>
<reference evidence="4 5" key="1">
    <citation type="submission" date="2018-06" db="EMBL/GenBank/DDBJ databases">
        <authorList>
            <consortium name="Pathogen Informatics"/>
            <person name="Doyle S."/>
        </authorList>
    </citation>
    <scope>NUCLEOTIDE SEQUENCE [LARGE SCALE GENOMIC DNA]</scope>
    <source>
        <strain evidence="4 5">NCTC11862</strain>
    </source>
</reference>
<dbReference type="Pfam" id="PF11847">
    <property type="entry name" value="GT-C_AftD"/>
    <property type="match status" value="1"/>
</dbReference>
<dbReference type="OrthoDB" id="5242711at2"/>
<feature type="transmembrane region" description="Helical" evidence="2">
    <location>
        <begin position="83"/>
        <end position="100"/>
    </location>
</feature>
<evidence type="ECO:0000259" key="3">
    <source>
        <dbReference type="Pfam" id="PF11847"/>
    </source>
</evidence>
<feature type="transmembrane region" description="Helical" evidence="2">
    <location>
        <begin position="298"/>
        <end position="322"/>
    </location>
</feature>
<dbReference type="RefSeq" id="WP_018582313.1">
    <property type="nucleotide sequence ID" value="NZ_UFXQ01000001.1"/>
</dbReference>
<feature type="transmembrane region" description="Helical" evidence="2">
    <location>
        <begin position="950"/>
        <end position="968"/>
    </location>
</feature>
<evidence type="ECO:0000313" key="5">
    <source>
        <dbReference type="Proteomes" id="UP000254467"/>
    </source>
</evidence>
<keyword evidence="5" id="KW-1185">Reference proteome</keyword>
<evidence type="ECO:0000256" key="1">
    <source>
        <dbReference type="SAM" id="MobiDB-lite"/>
    </source>
</evidence>
<feature type="region of interest" description="Disordered" evidence="1">
    <location>
        <begin position="594"/>
        <end position="633"/>
    </location>
</feature>
<dbReference type="STRING" id="35756.GCA_001044155_00621"/>
<protein>
    <submittedName>
        <fullName evidence="4">Hypothetical membrane protein</fullName>
    </submittedName>
</protein>
<feature type="transmembrane region" description="Helical" evidence="2">
    <location>
        <begin position="923"/>
        <end position="944"/>
    </location>
</feature>
<organism evidence="4 5">
    <name type="scientific">Corynebacterium pilosum</name>
    <dbReference type="NCBI Taxonomy" id="35756"/>
    <lineage>
        <taxon>Bacteria</taxon>
        <taxon>Bacillati</taxon>
        <taxon>Actinomycetota</taxon>
        <taxon>Actinomycetes</taxon>
        <taxon>Mycobacteriales</taxon>
        <taxon>Corynebacteriaceae</taxon>
        <taxon>Corynebacterium</taxon>
    </lineage>
</organism>
<dbReference type="EMBL" id="UFXQ01000001">
    <property type="protein sequence ID" value="STC68995.1"/>
    <property type="molecule type" value="Genomic_DNA"/>
</dbReference>
<gene>
    <name evidence="4" type="ORF">NCTC11862_00772</name>
</gene>
<feature type="transmembrane region" description="Helical" evidence="2">
    <location>
        <begin position="882"/>
        <end position="902"/>
    </location>
</feature>
<feature type="transmembrane region" description="Helical" evidence="2">
    <location>
        <begin position="200"/>
        <end position="221"/>
    </location>
</feature>
<proteinExistence type="predicted"/>
<sequence length="1012" mass="107560">MAHVVGWVLLTVLAFLQDPGRTAADTKLDLALDPAGFLAGATSAYTDEFTLGQIQNQAYGYLFPQGLFFLLTEPLPDWVAQRLWWAIVMGVAYSGTLILARRIGLQGRVSTITPAVLYALSPRILTTLTAISSEAWPVALVPWTLIPFAGVLASSNTRLRQGAAAIIPVALMGAVNATATLMACIPAGLLLVYRRQWRALAIWLAGCAAVSAWWIGPLLVLGRYSPPFTDFIESSFTTTHWLNFAEIMRGTTSWAPFVDTERTAGYLLISEPVFVLSTMAVAAAGLAGLAARQMPWRGYLVTLLALGVLLLGLGQGPLGSWWQSLLDDPLAPFRNVHKLDPLVRLPLVLGVGYVLSHARQLRVKGPALTAVGLIVVAATAPAWSGRLAHQGTWEEVPQYWYEAAAFVDKHAPNTRTLVLPSASFARQDWGWTRDEPIQALSDTPFAVRDAIPLVDPEAIRGLDGVRAAIDEDPARADEALRAMGIGAVLVRHDLDSDQEREEELELPGTPRTFGEVDVYLLEPERDMMITDDAPVTVTGGGESLALLDSIYGYSPRTLVDEGAQIVTDTPALAVRNYGTLDGAVSAHLRDLGEGQDIRNRVPDYPSAGPRVGVTETGGSASASSSAADASSFGGADASKSLTAAFDGTTRTAWWPQLGDEGWIESTVADGEVTITATATTTLRVISGDFDREISVSGFSPRTVSVPGDKVRIELTEPVGIAELDTGVERLVTVPDTSPDAQVFLFQRLMPETSTLQRGFTTHQADTWQLSGPATIDGTEYPAGPVELDVGFHTLTSRERVLTLERGTPPTATWQPFDTTVTASDQPQRILSTRSFNEGLRAHVGGQELLPERIDAGLTSFVVPAGVGGEVTFSFAGQSAYRLSLIAGGLLGIVTLVVCIVATRRITPEPAWAPTGEAPRILPVAAAVLVGGLPGAIGAVLAWAVVRFTVIPRWALAGGAAAMMGLWLARAPWPSAGYAGDSAAVSVAGAVVLVALIARTKRAPGTSTSSKEI</sequence>
<accession>A0A376CL00</accession>
<feature type="transmembrane region" description="Helical" evidence="2">
    <location>
        <begin position="975"/>
        <end position="997"/>
    </location>
</feature>
<name>A0A376CL00_9CORY</name>
<feature type="domain" description="Alpha-(1-&gt;3)-arabinofuranosyltransferase N-terminal GT-C" evidence="3">
    <location>
        <begin position="10"/>
        <end position="501"/>
    </location>
</feature>
<feature type="compositionally biased region" description="Low complexity" evidence="1">
    <location>
        <begin position="617"/>
        <end position="633"/>
    </location>
</feature>
<feature type="transmembrane region" description="Helical" evidence="2">
    <location>
        <begin position="165"/>
        <end position="193"/>
    </location>
</feature>
<keyword evidence="2" id="KW-1133">Transmembrane helix</keyword>
<keyword evidence="2" id="KW-0472">Membrane</keyword>
<dbReference type="Proteomes" id="UP000254467">
    <property type="component" value="Unassembled WGS sequence"/>
</dbReference>
<evidence type="ECO:0000256" key="2">
    <source>
        <dbReference type="SAM" id="Phobius"/>
    </source>
</evidence>
<dbReference type="AlphaFoldDB" id="A0A376CL00"/>
<feature type="transmembrane region" description="Helical" evidence="2">
    <location>
        <begin position="135"/>
        <end position="153"/>
    </location>
</feature>
<evidence type="ECO:0000313" key="4">
    <source>
        <dbReference type="EMBL" id="STC68995.1"/>
    </source>
</evidence>
<dbReference type="InterPro" id="IPR021798">
    <property type="entry name" value="AftD_N"/>
</dbReference>
<dbReference type="GO" id="GO:0016740">
    <property type="term" value="F:transferase activity"/>
    <property type="evidence" value="ECO:0007669"/>
    <property type="project" value="InterPro"/>
</dbReference>